<evidence type="ECO:0000313" key="2">
    <source>
        <dbReference type="EMBL" id="GAA5066109.1"/>
    </source>
</evidence>
<feature type="transmembrane region" description="Helical" evidence="1">
    <location>
        <begin position="20"/>
        <end position="38"/>
    </location>
</feature>
<organism evidence="2 3">
    <name type="scientific">[Roseibacterium] beibuensis</name>
    <dbReference type="NCBI Taxonomy" id="1193142"/>
    <lineage>
        <taxon>Bacteria</taxon>
        <taxon>Pseudomonadati</taxon>
        <taxon>Pseudomonadota</taxon>
        <taxon>Alphaproteobacteria</taxon>
        <taxon>Rhodobacterales</taxon>
        <taxon>Roseobacteraceae</taxon>
        <taxon>Roseicyclus</taxon>
    </lineage>
</organism>
<name>A0ABP9KZ47_9RHOB</name>
<comment type="caution">
    <text evidence="2">The sequence shown here is derived from an EMBL/GenBank/DDBJ whole genome shotgun (WGS) entry which is preliminary data.</text>
</comment>
<reference evidence="3" key="1">
    <citation type="journal article" date="2019" name="Int. J. Syst. Evol. Microbiol.">
        <title>The Global Catalogue of Microorganisms (GCM) 10K type strain sequencing project: providing services to taxonomists for standard genome sequencing and annotation.</title>
        <authorList>
            <consortium name="The Broad Institute Genomics Platform"/>
            <consortium name="The Broad Institute Genome Sequencing Center for Infectious Disease"/>
            <person name="Wu L."/>
            <person name="Ma J."/>
        </authorList>
    </citation>
    <scope>NUCLEOTIDE SEQUENCE [LARGE SCALE GENOMIC DNA]</scope>
    <source>
        <strain evidence="3">JCM 18015</strain>
    </source>
</reference>
<dbReference type="Pfam" id="PF12669">
    <property type="entry name" value="FeoB_associated"/>
    <property type="match status" value="1"/>
</dbReference>
<keyword evidence="1" id="KW-1133">Transmembrane helix</keyword>
<keyword evidence="1" id="KW-0812">Transmembrane</keyword>
<evidence type="ECO:0000313" key="3">
    <source>
        <dbReference type="Proteomes" id="UP001499910"/>
    </source>
</evidence>
<accession>A0ABP9KZ47</accession>
<protein>
    <recommendedName>
        <fullName evidence="4">FeoB-associated Cys-rich membrane protein</fullName>
    </recommendedName>
</protein>
<dbReference type="EMBL" id="BAABHW010000001">
    <property type="protein sequence ID" value="GAA5066109.1"/>
    <property type="molecule type" value="Genomic_DNA"/>
</dbReference>
<sequence>MTTPTIDLATETGSRLPETALILFLSALALAYLVRGALKKRRRFQSGGSCGDCSGCATSGPGPCPVATAFTQPETESTK</sequence>
<evidence type="ECO:0008006" key="4">
    <source>
        <dbReference type="Google" id="ProtNLM"/>
    </source>
</evidence>
<gene>
    <name evidence="2" type="ORF">GCM10023209_04340</name>
</gene>
<keyword evidence="1" id="KW-0472">Membrane</keyword>
<proteinExistence type="predicted"/>
<dbReference type="Proteomes" id="UP001499910">
    <property type="component" value="Unassembled WGS sequence"/>
</dbReference>
<dbReference type="RefSeq" id="WP_259546916.1">
    <property type="nucleotide sequence ID" value="NZ_BAABHW010000001.1"/>
</dbReference>
<keyword evidence="3" id="KW-1185">Reference proteome</keyword>
<evidence type="ECO:0000256" key="1">
    <source>
        <dbReference type="SAM" id="Phobius"/>
    </source>
</evidence>